<proteinExistence type="predicted"/>
<feature type="chain" id="PRO_5041693357" description="Outer membrane protein beta-barrel domain-containing protein" evidence="1">
    <location>
        <begin position="24"/>
        <end position="174"/>
    </location>
</feature>
<comment type="caution">
    <text evidence="2">The sequence shown here is derived from an EMBL/GenBank/DDBJ whole genome shotgun (WGS) entry which is preliminary data.</text>
</comment>
<reference evidence="2 3" key="1">
    <citation type="submission" date="2014-06" db="EMBL/GenBank/DDBJ databases">
        <authorList>
            <person name="Le Roux F."/>
        </authorList>
    </citation>
    <scope>NUCLEOTIDE SEQUENCE [LARGE SCALE GENOMIC DNA]</scope>
    <source>
        <strain evidence="2 3">J2-31</strain>
    </source>
</reference>
<dbReference type="Proteomes" id="UP000041625">
    <property type="component" value="Unassembled WGS sequence"/>
</dbReference>
<protein>
    <recommendedName>
        <fullName evidence="4">Outer membrane protein beta-barrel domain-containing protein</fullName>
    </recommendedName>
</protein>
<evidence type="ECO:0008006" key="4">
    <source>
        <dbReference type="Google" id="ProtNLM"/>
    </source>
</evidence>
<feature type="signal peptide" evidence="1">
    <location>
        <begin position="1"/>
        <end position="23"/>
    </location>
</feature>
<name>A0AA86XTB3_9VIBR</name>
<evidence type="ECO:0000313" key="2">
    <source>
        <dbReference type="EMBL" id="CDT87658.1"/>
    </source>
</evidence>
<accession>A0AA86XTB3</accession>
<dbReference type="AlphaFoldDB" id="A0AA86XTB3"/>
<evidence type="ECO:0000313" key="3">
    <source>
        <dbReference type="Proteomes" id="UP000041625"/>
    </source>
</evidence>
<keyword evidence="3" id="KW-1185">Reference proteome</keyword>
<dbReference type="EMBL" id="CCKJ01000044">
    <property type="protein sequence ID" value="CDT87658.1"/>
    <property type="molecule type" value="Genomic_DNA"/>
</dbReference>
<evidence type="ECO:0000256" key="1">
    <source>
        <dbReference type="SAM" id="SignalP"/>
    </source>
</evidence>
<organism evidence="2 3">
    <name type="scientific">Vibrio coralliirubri</name>
    <dbReference type="NCBI Taxonomy" id="1516159"/>
    <lineage>
        <taxon>Bacteria</taxon>
        <taxon>Pseudomonadati</taxon>
        <taxon>Pseudomonadota</taxon>
        <taxon>Gammaproteobacteria</taxon>
        <taxon>Vibrionales</taxon>
        <taxon>Vibrionaceae</taxon>
        <taxon>Vibrio</taxon>
    </lineage>
</organism>
<dbReference type="RefSeq" id="WP_050634272.1">
    <property type="nucleotide sequence ID" value="NZ_LK933986.1"/>
</dbReference>
<gene>
    <name evidence="2" type="ORF">VCR31J2_1380091</name>
</gene>
<keyword evidence="1" id="KW-0732">Signal</keyword>
<sequence length="174" mass="19482">MTKRIKTRVLAALLAGFSAPSMADIAFGLGYQEGDKLSSQYVDLMFRGDLFEIGGEYQHRKRDDQLEDYDQDAISEGMAFVKVGAGYSFPLKRITVRPYYNFGIGGAQLSDEVNDAANPDATYFNALGVSTKWKFAELKMEWRNYQVDSGESEGEDLPYDIDEDTFNVSIGMAF</sequence>